<dbReference type="EMBL" id="CAJOBD010015308">
    <property type="protein sequence ID" value="CAF4207370.1"/>
    <property type="molecule type" value="Genomic_DNA"/>
</dbReference>
<gene>
    <name evidence="1" type="ORF">JBS370_LOCUS36821</name>
</gene>
<evidence type="ECO:0000313" key="2">
    <source>
        <dbReference type="Proteomes" id="UP000663836"/>
    </source>
</evidence>
<proteinExistence type="predicted"/>
<reference evidence="1" key="1">
    <citation type="submission" date="2021-02" db="EMBL/GenBank/DDBJ databases">
        <authorList>
            <person name="Nowell W R."/>
        </authorList>
    </citation>
    <scope>NUCLEOTIDE SEQUENCE</scope>
</reference>
<accession>A0A820C2I8</accession>
<comment type="caution">
    <text evidence="1">The sequence shown here is derived from an EMBL/GenBank/DDBJ whole genome shotgun (WGS) entry which is preliminary data.</text>
</comment>
<sequence>METLFTTCDENDYNVPFTAEESLNKFVKNLKEAVLTRIQVELHRIIKHNPSVEPKALKEYYELIFRILGRSINGKEIKKLLMPYSVNMLSHGHSTFSNDAINQLFEHQNQNANTRLIIGYLGSIKNLTQLLDYSNLFDFDHLLKDRGT</sequence>
<dbReference type="Pfam" id="PF20926">
    <property type="entry name" value="Htt_N-HEAT_1"/>
    <property type="match status" value="1"/>
</dbReference>
<dbReference type="AlphaFoldDB" id="A0A820C2I8"/>
<organism evidence="1 2">
    <name type="scientific">Rotaria sordida</name>
    <dbReference type="NCBI Taxonomy" id="392033"/>
    <lineage>
        <taxon>Eukaryota</taxon>
        <taxon>Metazoa</taxon>
        <taxon>Spiralia</taxon>
        <taxon>Gnathifera</taxon>
        <taxon>Rotifera</taxon>
        <taxon>Eurotatoria</taxon>
        <taxon>Bdelloidea</taxon>
        <taxon>Philodinida</taxon>
        <taxon>Philodinidae</taxon>
        <taxon>Rotaria</taxon>
    </lineage>
</organism>
<dbReference type="Proteomes" id="UP000663836">
    <property type="component" value="Unassembled WGS sequence"/>
</dbReference>
<dbReference type="InterPro" id="IPR048411">
    <property type="entry name" value="Htt_N_HEAT_rpt-1"/>
</dbReference>
<evidence type="ECO:0000313" key="1">
    <source>
        <dbReference type="EMBL" id="CAF4207370.1"/>
    </source>
</evidence>
<name>A0A820C2I8_9BILA</name>
<protein>
    <submittedName>
        <fullName evidence="1">Uncharacterized protein</fullName>
    </submittedName>
</protein>